<evidence type="ECO:0000256" key="1">
    <source>
        <dbReference type="SAM" id="MobiDB-lite"/>
    </source>
</evidence>
<feature type="region of interest" description="Disordered" evidence="1">
    <location>
        <begin position="1"/>
        <end position="22"/>
    </location>
</feature>
<reference evidence="2 3" key="1">
    <citation type="journal article" date="2019" name="Sci. Rep.">
        <title>Orb-weaving spider Araneus ventricosus genome elucidates the spidroin gene catalogue.</title>
        <authorList>
            <person name="Kono N."/>
            <person name="Nakamura H."/>
            <person name="Ohtoshi R."/>
            <person name="Moran D.A.P."/>
            <person name="Shinohara A."/>
            <person name="Yoshida Y."/>
            <person name="Fujiwara M."/>
            <person name="Mori M."/>
            <person name="Tomita M."/>
            <person name="Arakawa K."/>
        </authorList>
    </citation>
    <scope>NUCLEOTIDE SEQUENCE [LARGE SCALE GENOMIC DNA]</scope>
</reference>
<dbReference type="AlphaFoldDB" id="A0A4Y2PQR3"/>
<evidence type="ECO:0000313" key="3">
    <source>
        <dbReference type="Proteomes" id="UP000499080"/>
    </source>
</evidence>
<dbReference type="Proteomes" id="UP000499080">
    <property type="component" value="Unassembled WGS sequence"/>
</dbReference>
<evidence type="ECO:0000313" key="2">
    <source>
        <dbReference type="EMBL" id="GBN52587.1"/>
    </source>
</evidence>
<comment type="caution">
    <text evidence="2">The sequence shown here is derived from an EMBL/GenBank/DDBJ whole genome shotgun (WGS) entry which is preliminary data.</text>
</comment>
<dbReference type="EMBL" id="BGPR01216170">
    <property type="protein sequence ID" value="GBN52587.1"/>
    <property type="molecule type" value="Genomic_DNA"/>
</dbReference>
<proteinExistence type="predicted"/>
<sequence length="22" mass="2472">MAQEAAQDDMEADVCEEMRNNA</sequence>
<feature type="compositionally biased region" description="Acidic residues" evidence="1">
    <location>
        <begin position="1"/>
        <end position="15"/>
    </location>
</feature>
<keyword evidence="3" id="KW-1185">Reference proteome</keyword>
<name>A0A4Y2PQR3_ARAVE</name>
<gene>
    <name evidence="2" type="ORF">AVEN_211516_1</name>
</gene>
<feature type="non-terminal residue" evidence="2">
    <location>
        <position position="22"/>
    </location>
</feature>
<accession>A0A4Y2PQR3</accession>
<organism evidence="2 3">
    <name type="scientific">Araneus ventricosus</name>
    <name type="common">Orbweaver spider</name>
    <name type="synonym">Epeira ventricosa</name>
    <dbReference type="NCBI Taxonomy" id="182803"/>
    <lineage>
        <taxon>Eukaryota</taxon>
        <taxon>Metazoa</taxon>
        <taxon>Ecdysozoa</taxon>
        <taxon>Arthropoda</taxon>
        <taxon>Chelicerata</taxon>
        <taxon>Arachnida</taxon>
        <taxon>Araneae</taxon>
        <taxon>Araneomorphae</taxon>
        <taxon>Entelegynae</taxon>
        <taxon>Araneoidea</taxon>
        <taxon>Araneidae</taxon>
        <taxon>Araneus</taxon>
    </lineage>
</organism>
<protein>
    <submittedName>
        <fullName evidence="2">Uncharacterized protein</fullName>
    </submittedName>
</protein>